<evidence type="ECO:0000259" key="8">
    <source>
        <dbReference type="Pfam" id="PF07980"/>
    </source>
</evidence>
<dbReference type="RefSeq" id="WP_081204584.1">
    <property type="nucleotide sequence ID" value="NZ_FOCZ01000003.1"/>
</dbReference>
<dbReference type="EMBL" id="LVXG01000078">
    <property type="protein sequence ID" value="OQP40078.1"/>
    <property type="molecule type" value="Genomic_DNA"/>
</dbReference>
<evidence type="ECO:0000256" key="2">
    <source>
        <dbReference type="ARBA" id="ARBA00006275"/>
    </source>
</evidence>
<dbReference type="AlphaFoldDB" id="A0A1V9E1S4"/>
<keyword evidence="3 7" id="KW-0732">Signal</keyword>
<comment type="caution">
    <text evidence="10">The sequence shown here is derived from an EMBL/GenBank/DDBJ whole genome shotgun (WGS) entry which is preliminary data.</text>
</comment>
<accession>A0A1V9E1S4</accession>
<dbReference type="InterPro" id="IPR033985">
    <property type="entry name" value="SusD-like_N"/>
</dbReference>
<sequence>MKQIKIYSLAVFAFLALCTSSCSKFLDEKPESFTNASTFYQTEAQAQAAVNACYLKLYNIFSGTSGGLICATEYTSDLAYLTSGTVDQVFGMSPSNPGFGDDVWTAAYNGIMICNATIAGIENSTAIAAAKKPALIGEAATMRAMYYYILTSMFGDVPFYTDDASASFDALLKVAVLGRMSAKDTRDSLIADLQRWAPELPQTKSSAIANNRVGAAVAYILIGKMALWNKEWDVCIDAMQKLKGIYGALSQYSLNDTWFRSKNKPESIFEIQYNYSSTGIIKVSDVATQLTPTRATGVAVYDGVTISELGTTATVYTTVTPTDYLISLYDAADPRRNMILAYTYNGTWFNRPKANNYTGKPWPGPKFWCPNMSLANDGNNQKVFRYADALLMLAEAANEKEDAATAMQALNEVKARAKADFVLASYPGKAAFLEEVKKERARELMGEYGRKWDLVRWGDFYTRVSATSATEVQAIKTNLRPYHEYYPIPQAEIDRSKGALTNDAYNL</sequence>
<evidence type="ECO:0000256" key="6">
    <source>
        <dbReference type="SAM" id="Coils"/>
    </source>
</evidence>
<evidence type="ECO:0000259" key="9">
    <source>
        <dbReference type="Pfam" id="PF14322"/>
    </source>
</evidence>
<dbReference type="GO" id="GO:0009279">
    <property type="term" value="C:cell outer membrane"/>
    <property type="evidence" value="ECO:0007669"/>
    <property type="project" value="UniProtKB-SubCell"/>
</dbReference>
<evidence type="ECO:0000313" key="11">
    <source>
        <dbReference type="Proteomes" id="UP000192610"/>
    </source>
</evidence>
<evidence type="ECO:0000256" key="3">
    <source>
        <dbReference type="ARBA" id="ARBA00022729"/>
    </source>
</evidence>
<dbReference type="STRING" id="354355.SAMN05660816_02316"/>
<evidence type="ECO:0000256" key="4">
    <source>
        <dbReference type="ARBA" id="ARBA00023136"/>
    </source>
</evidence>
<feature type="coiled-coil region" evidence="6">
    <location>
        <begin position="393"/>
        <end position="420"/>
    </location>
</feature>
<evidence type="ECO:0000256" key="5">
    <source>
        <dbReference type="ARBA" id="ARBA00023237"/>
    </source>
</evidence>
<dbReference type="Proteomes" id="UP000192610">
    <property type="component" value="Unassembled WGS sequence"/>
</dbReference>
<feature type="chain" id="PRO_5010718881" evidence="7">
    <location>
        <begin position="24"/>
        <end position="507"/>
    </location>
</feature>
<dbReference type="Pfam" id="PF07980">
    <property type="entry name" value="SusD_RagB"/>
    <property type="match status" value="1"/>
</dbReference>
<comment type="subcellular location">
    <subcellularLocation>
        <location evidence="1">Cell outer membrane</location>
    </subcellularLocation>
</comment>
<evidence type="ECO:0000256" key="1">
    <source>
        <dbReference type="ARBA" id="ARBA00004442"/>
    </source>
</evidence>
<dbReference type="InterPro" id="IPR011990">
    <property type="entry name" value="TPR-like_helical_dom_sf"/>
</dbReference>
<feature type="signal peptide" evidence="7">
    <location>
        <begin position="1"/>
        <end position="23"/>
    </location>
</feature>
<gene>
    <name evidence="10" type="ORF">A4H97_17855</name>
</gene>
<evidence type="ECO:0000256" key="7">
    <source>
        <dbReference type="SAM" id="SignalP"/>
    </source>
</evidence>
<dbReference type="OrthoDB" id="5694214at2"/>
<keyword evidence="4" id="KW-0472">Membrane</keyword>
<protein>
    <submittedName>
        <fullName evidence="10">Carbohydrate-binding protein SusD</fullName>
    </submittedName>
</protein>
<evidence type="ECO:0000313" key="10">
    <source>
        <dbReference type="EMBL" id="OQP40078.1"/>
    </source>
</evidence>
<keyword evidence="5" id="KW-0998">Cell outer membrane</keyword>
<dbReference type="Pfam" id="PF14322">
    <property type="entry name" value="SusD-like_3"/>
    <property type="match status" value="1"/>
</dbReference>
<proteinExistence type="inferred from homology"/>
<name>A0A1V9E1S4_9BACT</name>
<feature type="domain" description="SusD-like N-terminal" evidence="9">
    <location>
        <begin position="24"/>
        <end position="219"/>
    </location>
</feature>
<comment type="similarity">
    <text evidence="2">Belongs to the SusD family.</text>
</comment>
<dbReference type="Gene3D" id="1.25.40.390">
    <property type="match status" value="1"/>
</dbReference>
<keyword evidence="11" id="KW-1185">Reference proteome</keyword>
<keyword evidence="6" id="KW-0175">Coiled coil</keyword>
<dbReference type="InterPro" id="IPR012944">
    <property type="entry name" value="SusD_RagB_dom"/>
</dbReference>
<feature type="domain" description="RagB/SusD" evidence="8">
    <location>
        <begin position="377"/>
        <end position="502"/>
    </location>
</feature>
<reference evidence="11" key="1">
    <citation type="submission" date="2016-04" db="EMBL/GenBank/DDBJ databases">
        <authorList>
            <person name="Chen L."/>
            <person name="Zhuang W."/>
            <person name="Wang G."/>
        </authorList>
    </citation>
    <scope>NUCLEOTIDE SEQUENCE [LARGE SCALE GENOMIC DNA]</scope>
    <source>
        <strain evidence="11">17621</strain>
    </source>
</reference>
<dbReference type="SUPFAM" id="SSF48452">
    <property type="entry name" value="TPR-like"/>
    <property type="match status" value="1"/>
</dbReference>
<organism evidence="10 11">
    <name type="scientific">Niastella yeongjuensis</name>
    <dbReference type="NCBI Taxonomy" id="354355"/>
    <lineage>
        <taxon>Bacteria</taxon>
        <taxon>Pseudomonadati</taxon>
        <taxon>Bacteroidota</taxon>
        <taxon>Chitinophagia</taxon>
        <taxon>Chitinophagales</taxon>
        <taxon>Chitinophagaceae</taxon>
        <taxon>Niastella</taxon>
    </lineage>
</organism>